<gene>
    <name evidence="1" type="ORF">HFM93_14935</name>
</gene>
<dbReference type="Proteomes" id="UP000821846">
    <property type="component" value="Unassembled WGS sequence"/>
</dbReference>
<comment type="caution">
    <text evidence="1">The sequence shown here is derived from an EMBL/GenBank/DDBJ whole genome shotgun (WGS) entry which is preliminary data.</text>
</comment>
<evidence type="ECO:0000313" key="2">
    <source>
        <dbReference type="Proteomes" id="UP000821846"/>
    </source>
</evidence>
<dbReference type="RefSeq" id="WP_173867114.1">
    <property type="nucleotide sequence ID" value="NZ_JAAWUU010000101.1"/>
</dbReference>
<protein>
    <recommendedName>
        <fullName evidence="3">Transposase</fullName>
    </recommendedName>
</protein>
<evidence type="ECO:0008006" key="3">
    <source>
        <dbReference type="Google" id="ProtNLM"/>
    </source>
</evidence>
<dbReference type="EMBL" id="JAAWUZ010000102">
    <property type="protein sequence ID" value="NSG31506.1"/>
    <property type="molecule type" value="Genomic_DNA"/>
</dbReference>
<name>A0ABX2H387_9FIRM</name>
<evidence type="ECO:0000313" key="1">
    <source>
        <dbReference type="EMBL" id="NSG31506.1"/>
    </source>
</evidence>
<reference evidence="1 2" key="1">
    <citation type="journal article" date="2020" name="Cell Host Microbe">
        <title>Functional and Genomic Variation between Human-Derived Isolates of Lachnospiraceae Reveals Inter- and Intra-Species Diversity.</title>
        <authorList>
            <person name="Sorbara M.T."/>
            <person name="Littmann E.R."/>
            <person name="Fontana E."/>
            <person name="Moody T.U."/>
            <person name="Kohout C.E."/>
            <person name="Gjonbalaj M."/>
            <person name="Eaton V."/>
            <person name="Seok R."/>
            <person name="Leiner I.M."/>
            <person name="Pamer E.G."/>
        </authorList>
    </citation>
    <scope>NUCLEOTIDE SEQUENCE [LARGE SCALE GENOMIC DNA]</scope>
    <source>
        <strain evidence="1 2">MSK.14.16</strain>
    </source>
</reference>
<keyword evidence="2" id="KW-1185">Reference proteome</keyword>
<proteinExistence type="predicted"/>
<accession>A0ABX2H387</accession>
<sequence>MAKVYTEEELNSFSRETLMAVILSMKDQISLHMAYPNGRVCGAKRAKCEAERSHQF</sequence>
<organism evidence="1 2">
    <name type="scientific">Faecalicatena fissicatena</name>
    <dbReference type="NCBI Taxonomy" id="290055"/>
    <lineage>
        <taxon>Bacteria</taxon>
        <taxon>Bacillati</taxon>
        <taxon>Bacillota</taxon>
        <taxon>Clostridia</taxon>
        <taxon>Lachnospirales</taxon>
        <taxon>Lachnospiraceae</taxon>
        <taxon>Faecalicatena</taxon>
    </lineage>
</organism>